<dbReference type="InterPro" id="IPR025826">
    <property type="entry name" value="Co_AT_N_dom"/>
</dbReference>
<feature type="domain" description="Cob(I)alamin adenosyltransferase N-terminal" evidence="9">
    <location>
        <begin position="10"/>
        <end position="31"/>
    </location>
</feature>
<protein>
    <recommendedName>
        <fullName evidence="3 8">Corrinoid adenosyltransferase</fullName>
        <ecNumber evidence="3 8">2.5.1.17</ecNumber>
    </recommendedName>
    <alternativeName>
        <fullName evidence="8">Cob(II)alamin adenosyltransferase</fullName>
    </alternativeName>
    <alternativeName>
        <fullName evidence="8">Cob(II)yrinic acid a,c-diamide adenosyltransferase</fullName>
    </alternativeName>
</protein>
<dbReference type="GO" id="GO:0008817">
    <property type="term" value="F:corrinoid adenosyltransferase activity"/>
    <property type="evidence" value="ECO:0007669"/>
    <property type="project" value="UniProtKB-UniRule"/>
</dbReference>
<dbReference type="InterPro" id="IPR027417">
    <property type="entry name" value="P-loop_NTPase"/>
</dbReference>
<keyword evidence="4 8" id="KW-0627">Porphyrin biosynthesis</keyword>
<evidence type="ECO:0000313" key="10">
    <source>
        <dbReference type="EMBL" id="SKA28155.1"/>
    </source>
</evidence>
<dbReference type="OrthoDB" id="9810309at2"/>
<keyword evidence="8" id="KW-0547">Nucleotide-binding</keyword>
<dbReference type="GO" id="GO:0005524">
    <property type="term" value="F:ATP binding"/>
    <property type="evidence" value="ECO:0007669"/>
    <property type="project" value="UniProtKB-UniRule"/>
</dbReference>
<dbReference type="Pfam" id="PF12557">
    <property type="entry name" value="Co_AT_N"/>
    <property type="match status" value="1"/>
</dbReference>
<dbReference type="SUPFAM" id="SSF52540">
    <property type="entry name" value="P-loop containing nucleoside triphosphate hydrolases"/>
    <property type="match status" value="1"/>
</dbReference>
<dbReference type="NCBIfam" id="TIGR00708">
    <property type="entry name" value="cobA"/>
    <property type="match status" value="1"/>
</dbReference>
<comment type="similarity">
    <text evidence="2 8">Belongs to the Cob(I)alamin adenosyltransferase family.</text>
</comment>
<dbReference type="Proteomes" id="UP000190135">
    <property type="component" value="Unassembled WGS sequence"/>
</dbReference>
<dbReference type="RefSeq" id="WP_078709321.1">
    <property type="nucleotide sequence ID" value="NZ_FUXL01000011.1"/>
</dbReference>
<dbReference type="GO" id="GO:0009236">
    <property type="term" value="P:cobalamin biosynthetic process"/>
    <property type="evidence" value="ECO:0007669"/>
    <property type="project" value="UniProtKB-UniRule"/>
</dbReference>
<sequence length="209" mass="23362">MSEGKPPLTEDELNARHAEKMAKKKQARDKILATKTIEKGLLIVHTGKGKGKSTAAFGLVFRALGNGMKVAIVQFVKGKWETGERKALERFSDEVTISAMGDGFTWETQDRQRDIAAAKAAWERAKALIMDETHDMVVLDELNIVLRYDYLDIAEVLEALAKKPEMKHVVITGRNAKDELIEAADLVTEMTMIKHPFRSGVKAQKGIEW</sequence>
<name>A0A1T4SJ14_9HYPH</name>
<dbReference type="NCBIfam" id="NF004637">
    <property type="entry name" value="PRK05986.1"/>
    <property type="match status" value="1"/>
</dbReference>
<dbReference type="PIRSF" id="PIRSF015617">
    <property type="entry name" value="Adensltrnsf_CobA"/>
    <property type="match status" value="1"/>
</dbReference>
<dbReference type="Gene3D" id="3.40.50.300">
    <property type="entry name" value="P-loop containing nucleotide triphosphate hydrolases"/>
    <property type="match status" value="1"/>
</dbReference>
<comment type="catalytic activity">
    <reaction evidence="7 8">
        <text>2 cob(II)alamin + reduced [electron-transfer flavoprotein] + 2 ATP = 2 adenosylcob(III)alamin + 2 triphosphate + oxidized [electron-transfer flavoprotein] + 3 H(+)</text>
        <dbReference type="Rhea" id="RHEA:28671"/>
        <dbReference type="Rhea" id="RHEA-COMP:10685"/>
        <dbReference type="Rhea" id="RHEA-COMP:10686"/>
        <dbReference type="ChEBI" id="CHEBI:15378"/>
        <dbReference type="ChEBI" id="CHEBI:16304"/>
        <dbReference type="ChEBI" id="CHEBI:18036"/>
        <dbReference type="ChEBI" id="CHEBI:18408"/>
        <dbReference type="ChEBI" id="CHEBI:30616"/>
        <dbReference type="ChEBI" id="CHEBI:57692"/>
        <dbReference type="ChEBI" id="CHEBI:58307"/>
        <dbReference type="EC" id="2.5.1.17"/>
    </reaction>
</comment>
<dbReference type="InterPro" id="IPR003724">
    <property type="entry name" value="CblAdoTrfase_CobA"/>
</dbReference>
<dbReference type="EMBL" id="FUXL01000011">
    <property type="protein sequence ID" value="SKA28155.1"/>
    <property type="molecule type" value="Genomic_DNA"/>
</dbReference>
<organism evidence="10 11">
    <name type="scientific">Consotaella salsifontis</name>
    <dbReference type="NCBI Taxonomy" id="1365950"/>
    <lineage>
        <taxon>Bacteria</taxon>
        <taxon>Pseudomonadati</taxon>
        <taxon>Pseudomonadota</taxon>
        <taxon>Alphaproteobacteria</taxon>
        <taxon>Hyphomicrobiales</taxon>
        <taxon>Aurantimonadaceae</taxon>
        <taxon>Consotaella</taxon>
    </lineage>
</organism>
<evidence type="ECO:0000256" key="5">
    <source>
        <dbReference type="ARBA" id="ARBA00024929"/>
    </source>
</evidence>
<evidence type="ECO:0000256" key="1">
    <source>
        <dbReference type="ARBA" id="ARBA00005121"/>
    </source>
</evidence>
<proteinExistence type="inferred from homology"/>
<accession>A0A1T4SJ14</accession>
<keyword evidence="11" id="KW-1185">Reference proteome</keyword>
<evidence type="ECO:0000313" key="11">
    <source>
        <dbReference type="Proteomes" id="UP000190135"/>
    </source>
</evidence>
<keyword evidence="8" id="KW-0963">Cytoplasm</keyword>
<dbReference type="PANTHER" id="PTHR46638">
    <property type="entry name" value="CORRINOID ADENOSYLTRANSFERASE"/>
    <property type="match status" value="1"/>
</dbReference>
<evidence type="ECO:0000256" key="3">
    <source>
        <dbReference type="ARBA" id="ARBA00012454"/>
    </source>
</evidence>
<dbReference type="GO" id="GO:0006779">
    <property type="term" value="P:porphyrin-containing compound biosynthetic process"/>
    <property type="evidence" value="ECO:0007669"/>
    <property type="project" value="UniProtKB-UniRule"/>
</dbReference>
<comment type="subcellular location">
    <subcellularLocation>
        <location evidence="8">Cytoplasm</location>
    </subcellularLocation>
</comment>
<dbReference type="UniPathway" id="UPA00148">
    <property type="reaction ID" value="UER00233"/>
</dbReference>
<comment type="pathway">
    <text evidence="1 8">Cofactor biosynthesis; adenosylcobalamin biosynthesis; adenosylcobalamin from cob(II)yrinate a,c-diamide: step 2/7.</text>
</comment>
<keyword evidence="8" id="KW-0169">Cobalamin biosynthesis</keyword>
<dbReference type="GO" id="GO:0005737">
    <property type="term" value="C:cytoplasm"/>
    <property type="evidence" value="ECO:0007669"/>
    <property type="project" value="UniProtKB-SubCell"/>
</dbReference>
<evidence type="ECO:0000256" key="2">
    <source>
        <dbReference type="ARBA" id="ARBA00007487"/>
    </source>
</evidence>
<dbReference type="AlphaFoldDB" id="A0A1T4SJ14"/>
<reference evidence="10 11" key="1">
    <citation type="submission" date="2017-02" db="EMBL/GenBank/DDBJ databases">
        <authorList>
            <person name="Peterson S.W."/>
        </authorList>
    </citation>
    <scope>NUCLEOTIDE SEQUENCE [LARGE SCALE GENOMIC DNA]</scope>
    <source>
        <strain evidence="10 11">USBA 369</strain>
    </source>
</reference>
<comment type="function">
    <text evidence="5 8">Required for both de novo synthesis of the corrin ring for the assimilation of exogenous corrinoids. Participates in the adenosylation of a variety of incomplete and complete corrinoids.</text>
</comment>
<dbReference type="STRING" id="1365950.SAMN05428963_11146"/>
<evidence type="ECO:0000256" key="4">
    <source>
        <dbReference type="ARBA" id="ARBA00023244"/>
    </source>
</evidence>
<evidence type="ECO:0000256" key="6">
    <source>
        <dbReference type="ARBA" id="ARBA00048555"/>
    </source>
</evidence>
<keyword evidence="8 10" id="KW-0808">Transferase</keyword>
<evidence type="ECO:0000256" key="8">
    <source>
        <dbReference type="PIRNR" id="PIRNR015617"/>
    </source>
</evidence>
<keyword evidence="8" id="KW-0067">ATP-binding</keyword>
<gene>
    <name evidence="10" type="ORF">SAMN05428963_11146</name>
</gene>
<dbReference type="Pfam" id="PF02572">
    <property type="entry name" value="CobA_CobO_BtuR"/>
    <property type="match status" value="1"/>
</dbReference>
<dbReference type="CDD" id="cd00561">
    <property type="entry name" value="CobA_ACA"/>
    <property type="match status" value="1"/>
</dbReference>
<dbReference type="EC" id="2.5.1.17" evidence="3 8"/>
<evidence type="ECO:0000259" key="9">
    <source>
        <dbReference type="Pfam" id="PF12557"/>
    </source>
</evidence>
<evidence type="ECO:0000256" key="7">
    <source>
        <dbReference type="ARBA" id="ARBA00048692"/>
    </source>
</evidence>
<dbReference type="PANTHER" id="PTHR46638:SF1">
    <property type="entry name" value="CORRINOID ADENOSYLTRANSFERASE"/>
    <property type="match status" value="1"/>
</dbReference>
<comment type="catalytic activity">
    <reaction evidence="6 8">
        <text>2 cob(II)yrinate a,c diamide + reduced [electron-transfer flavoprotein] + 2 ATP = 2 adenosylcob(III)yrinate a,c-diamide + 2 triphosphate + oxidized [electron-transfer flavoprotein] + 3 H(+)</text>
        <dbReference type="Rhea" id="RHEA:11528"/>
        <dbReference type="Rhea" id="RHEA-COMP:10685"/>
        <dbReference type="Rhea" id="RHEA-COMP:10686"/>
        <dbReference type="ChEBI" id="CHEBI:15378"/>
        <dbReference type="ChEBI" id="CHEBI:18036"/>
        <dbReference type="ChEBI" id="CHEBI:30616"/>
        <dbReference type="ChEBI" id="CHEBI:57692"/>
        <dbReference type="ChEBI" id="CHEBI:58307"/>
        <dbReference type="ChEBI" id="CHEBI:58503"/>
        <dbReference type="ChEBI" id="CHEBI:58537"/>
        <dbReference type="EC" id="2.5.1.17"/>
    </reaction>
</comment>